<comment type="similarity">
    <text evidence="2">Belongs to the SLX9 family.</text>
</comment>
<evidence type="ECO:0000313" key="5">
    <source>
        <dbReference type="Proteomes" id="UP001652623"/>
    </source>
</evidence>
<dbReference type="RefSeq" id="XP_060667545.1">
    <property type="nucleotide sequence ID" value="XM_060811562.1"/>
</dbReference>
<dbReference type="PANTHER" id="PTHR31109:SF2">
    <property type="entry name" value="RIBOSOME BIOGENESIS PROTEIN SLX9 HOMOLOG"/>
    <property type="match status" value="1"/>
</dbReference>
<dbReference type="InterPro" id="IPR028160">
    <property type="entry name" value="Slx9-like"/>
</dbReference>
<feature type="region of interest" description="Disordered" evidence="4">
    <location>
        <begin position="128"/>
        <end position="163"/>
    </location>
</feature>
<reference evidence="6" key="1">
    <citation type="submission" date="2025-08" db="UniProtKB">
        <authorList>
            <consortium name="RefSeq"/>
        </authorList>
    </citation>
    <scope>IDENTIFICATION</scope>
    <source>
        <tissue evidence="6">Seedling</tissue>
    </source>
</reference>
<dbReference type="PANTHER" id="PTHR31109">
    <property type="entry name" value="PROTEIN FAM207A"/>
    <property type="match status" value="1"/>
</dbReference>
<evidence type="ECO:0000256" key="4">
    <source>
        <dbReference type="SAM" id="MobiDB-lite"/>
    </source>
</evidence>
<protein>
    <submittedName>
        <fullName evidence="6">Uncharacterized protein LOC107426978</fullName>
    </submittedName>
</protein>
<dbReference type="Pfam" id="PF15341">
    <property type="entry name" value="SLX9"/>
    <property type="match status" value="1"/>
</dbReference>
<keyword evidence="5" id="KW-1185">Reference proteome</keyword>
<gene>
    <name evidence="6" type="primary">LOC107426978</name>
</gene>
<keyword evidence="3" id="KW-0539">Nucleus</keyword>
<name>A0ABM3ZST6_ZIZJJ</name>
<evidence type="ECO:0000256" key="2">
    <source>
        <dbReference type="ARBA" id="ARBA00011022"/>
    </source>
</evidence>
<organism evidence="5 6">
    <name type="scientific">Ziziphus jujuba</name>
    <name type="common">Chinese jujube</name>
    <name type="synonym">Ziziphus sativa</name>
    <dbReference type="NCBI Taxonomy" id="326968"/>
    <lineage>
        <taxon>Eukaryota</taxon>
        <taxon>Viridiplantae</taxon>
        <taxon>Streptophyta</taxon>
        <taxon>Embryophyta</taxon>
        <taxon>Tracheophyta</taxon>
        <taxon>Spermatophyta</taxon>
        <taxon>Magnoliopsida</taxon>
        <taxon>eudicotyledons</taxon>
        <taxon>Gunneridae</taxon>
        <taxon>Pentapetalae</taxon>
        <taxon>rosids</taxon>
        <taxon>fabids</taxon>
        <taxon>Rosales</taxon>
        <taxon>Rhamnaceae</taxon>
        <taxon>Paliureae</taxon>
        <taxon>Ziziphus</taxon>
    </lineage>
</organism>
<sequence length="163" mass="18647">MGKPTSRLEPSVADHKSRADRKFEKKLQFYARVKDTVAALKAQKSITQKKRLRSRQKKLKAYDLSSLKEFLPELKEPQKPTPDEFKLNCKSRQKLILKEGKRLSSFLKHPAFQADPLAAICQHLEMTQPVVDEKPKKTKNKNGGKKKKEKKLKGSAGSQSMEM</sequence>
<evidence type="ECO:0000256" key="1">
    <source>
        <dbReference type="ARBA" id="ARBA00004604"/>
    </source>
</evidence>
<evidence type="ECO:0000313" key="6">
    <source>
        <dbReference type="RefSeq" id="XP_060667545.1"/>
    </source>
</evidence>
<proteinExistence type="inferred from homology"/>
<accession>A0ABM3ZST6</accession>
<dbReference type="Proteomes" id="UP001652623">
    <property type="component" value="Chromosome 9"/>
</dbReference>
<comment type="subcellular location">
    <subcellularLocation>
        <location evidence="1">Nucleus</location>
        <location evidence="1">Nucleolus</location>
    </subcellularLocation>
</comment>
<evidence type="ECO:0000256" key="3">
    <source>
        <dbReference type="ARBA" id="ARBA00023242"/>
    </source>
</evidence>
<feature type="compositionally biased region" description="Basic residues" evidence="4">
    <location>
        <begin position="136"/>
        <end position="153"/>
    </location>
</feature>
<dbReference type="GeneID" id="107426978"/>